<name>A0A151A2F6_9STAP</name>
<dbReference type="PANTHER" id="PTHR46594">
    <property type="entry name" value="P-TYPE CATION-TRANSPORTING ATPASE"/>
    <property type="match status" value="1"/>
</dbReference>
<dbReference type="InterPro" id="IPR006121">
    <property type="entry name" value="HMA_dom"/>
</dbReference>
<dbReference type="FunFam" id="3.30.70.100:FF:000005">
    <property type="entry name" value="Copper-exporting P-type ATPase A"/>
    <property type="match status" value="1"/>
</dbReference>
<gene>
    <name evidence="9" type="ORF">A0131_01685</name>
</gene>
<keyword evidence="3" id="KW-0963">Cytoplasm</keyword>
<evidence type="ECO:0000313" key="10">
    <source>
        <dbReference type="Proteomes" id="UP000075418"/>
    </source>
</evidence>
<evidence type="ECO:0000256" key="7">
    <source>
        <dbReference type="ARBA" id="ARBA00025138"/>
    </source>
</evidence>
<evidence type="ECO:0000256" key="4">
    <source>
        <dbReference type="ARBA" id="ARBA00022723"/>
    </source>
</evidence>
<dbReference type="AlphaFoldDB" id="A0A151A2F6"/>
<dbReference type="PRINTS" id="PR00946">
    <property type="entry name" value="HGSCAVENGER"/>
</dbReference>
<protein>
    <recommendedName>
        <fullName evidence="2">Copper chaperone CopZ</fullName>
    </recommendedName>
</protein>
<reference evidence="9 10" key="1">
    <citation type="submission" date="2016-02" db="EMBL/GenBank/DDBJ databases">
        <title>Draft genome sequence of hydrocarbon degrading Staphylococcus saprophyticus Strain CNV2, isolated from crude-oil contaminated soil from Noonmati Oil Refinery, Guwahati, Assam, India.</title>
        <authorList>
            <person name="Mukherjee A."/>
            <person name="Chettri B."/>
            <person name="Langpoklakpam J."/>
            <person name="Singh A.K."/>
            <person name="Chattopadhyay D.J."/>
        </authorList>
    </citation>
    <scope>NUCLEOTIDE SEQUENCE [LARGE SCALE GENOMIC DNA]</scope>
    <source>
        <strain evidence="9 10">CNV2</strain>
    </source>
</reference>
<sequence length="68" mass="7082">MATKTIQVEGMSCEHCKSAVSGALSNLDGVSQADVNLAAGTVEVNYDDAKVDDAAMTEAIEDQGYDVK</sequence>
<dbReference type="InterPro" id="IPR017969">
    <property type="entry name" value="Heavy-metal-associated_CS"/>
</dbReference>
<evidence type="ECO:0000256" key="5">
    <source>
        <dbReference type="ARBA" id="ARBA00023008"/>
    </source>
</evidence>
<evidence type="ECO:0000256" key="1">
    <source>
        <dbReference type="ARBA" id="ARBA00004496"/>
    </source>
</evidence>
<dbReference type="NCBIfam" id="NF033795">
    <property type="entry name" value="chaper_CopZ_Bs"/>
    <property type="match status" value="1"/>
</dbReference>
<dbReference type="RefSeq" id="WP_061853753.1">
    <property type="nucleotide sequence ID" value="NZ_LUGM01000002.1"/>
</dbReference>
<dbReference type="EMBL" id="LUGM01000002">
    <property type="protein sequence ID" value="KYH13522.1"/>
    <property type="molecule type" value="Genomic_DNA"/>
</dbReference>
<evidence type="ECO:0000259" key="8">
    <source>
        <dbReference type="PROSITE" id="PS50846"/>
    </source>
</evidence>
<dbReference type="InterPro" id="IPR049740">
    <property type="entry name" value="CopZ"/>
</dbReference>
<dbReference type="GO" id="GO:0005737">
    <property type="term" value="C:cytoplasm"/>
    <property type="evidence" value="ECO:0007669"/>
    <property type="project" value="UniProtKB-SubCell"/>
</dbReference>
<dbReference type="Gene3D" id="3.30.70.100">
    <property type="match status" value="1"/>
</dbReference>
<keyword evidence="6" id="KW-0143">Chaperone</keyword>
<dbReference type="Pfam" id="PF00403">
    <property type="entry name" value="HMA"/>
    <property type="match status" value="1"/>
</dbReference>
<comment type="function">
    <text evidence="7">Chaperone that serves for the intracellular sequestration and transport of Cu(+). Delivers Cu(+) to the copper-exporting P-type ATPase A (CopA).</text>
</comment>
<dbReference type="InterPro" id="IPR006122">
    <property type="entry name" value="HMA_Cu_ion-bd"/>
</dbReference>
<evidence type="ECO:0000256" key="3">
    <source>
        <dbReference type="ARBA" id="ARBA00022490"/>
    </source>
</evidence>
<dbReference type="GO" id="GO:0005507">
    <property type="term" value="F:copper ion binding"/>
    <property type="evidence" value="ECO:0007669"/>
    <property type="project" value="InterPro"/>
</dbReference>
<dbReference type="NCBIfam" id="TIGR00003">
    <property type="entry name" value="copper ion binding protein"/>
    <property type="match status" value="1"/>
</dbReference>
<comment type="caution">
    <text evidence="9">The sequence shown here is derived from an EMBL/GenBank/DDBJ whole genome shotgun (WGS) entry which is preliminary data.</text>
</comment>
<keyword evidence="5" id="KW-0186">Copper</keyword>
<proteinExistence type="predicted"/>
<dbReference type="PANTHER" id="PTHR46594:SF4">
    <property type="entry name" value="P-TYPE CATION-TRANSPORTING ATPASE"/>
    <property type="match status" value="1"/>
</dbReference>
<evidence type="ECO:0000256" key="2">
    <source>
        <dbReference type="ARBA" id="ARBA00015313"/>
    </source>
</evidence>
<dbReference type="PROSITE" id="PS50846">
    <property type="entry name" value="HMA_2"/>
    <property type="match status" value="1"/>
</dbReference>
<dbReference type="Proteomes" id="UP000075418">
    <property type="component" value="Unassembled WGS sequence"/>
</dbReference>
<feature type="domain" description="HMA" evidence="8">
    <location>
        <begin position="2"/>
        <end position="68"/>
    </location>
</feature>
<dbReference type="CDD" id="cd00371">
    <property type="entry name" value="HMA"/>
    <property type="match status" value="1"/>
</dbReference>
<evidence type="ECO:0000313" key="9">
    <source>
        <dbReference type="EMBL" id="KYH13522.1"/>
    </source>
</evidence>
<keyword evidence="4" id="KW-0479">Metal-binding</keyword>
<organism evidence="9 10">
    <name type="scientific">Staphylococcus kloosii</name>
    <dbReference type="NCBI Taxonomy" id="29384"/>
    <lineage>
        <taxon>Bacteria</taxon>
        <taxon>Bacillati</taxon>
        <taxon>Bacillota</taxon>
        <taxon>Bacilli</taxon>
        <taxon>Bacillales</taxon>
        <taxon>Staphylococcaceae</taxon>
        <taxon>Staphylococcus</taxon>
    </lineage>
</organism>
<dbReference type="InterPro" id="IPR036163">
    <property type="entry name" value="HMA_dom_sf"/>
</dbReference>
<accession>A0A151A2F6</accession>
<dbReference type="InterPro" id="IPR001802">
    <property type="entry name" value="MerP/CopZ"/>
</dbReference>
<dbReference type="SUPFAM" id="SSF55008">
    <property type="entry name" value="HMA, heavy metal-associated domain"/>
    <property type="match status" value="1"/>
</dbReference>
<comment type="subcellular location">
    <subcellularLocation>
        <location evidence="1">Cytoplasm</location>
    </subcellularLocation>
</comment>
<evidence type="ECO:0000256" key="6">
    <source>
        <dbReference type="ARBA" id="ARBA00023186"/>
    </source>
</evidence>
<dbReference type="PROSITE" id="PS01047">
    <property type="entry name" value="HMA_1"/>
    <property type="match status" value="1"/>
</dbReference>